<dbReference type="PROSITE" id="PS50004">
    <property type="entry name" value="C2"/>
    <property type="match status" value="2"/>
</dbReference>
<feature type="compositionally biased region" description="Basic residues" evidence="1">
    <location>
        <begin position="229"/>
        <end position="239"/>
    </location>
</feature>
<dbReference type="PANTHER" id="PTHR46129">
    <property type="entry name" value="SYNAPTOTAGMIN 14, ISOFORM D"/>
    <property type="match status" value="1"/>
</dbReference>
<keyword evidence="2" id="KW-0812">Transmembrane</keyword>
<dbReference type="Pfam" id="PF00168">
    <property type="entry name" value="C2"/>
    <property type="match status" value="2"/>
</dbReference>
<proteinExistence type="predicted"/>
<feature type="region of interest" description="Disordered" evidence="1">
    <location>
        <begin position="98"/>
        <end position="279"/>
    </location>
</feature>
<dbReference type="InterPro" id="IPR043541">
    <property type="entry name" value="SYT14/14L/16"/>
</dbReference>
<feature type="domain" description="C2" evidence="3">
    <location>
        <begin position="658"/>
        <end position="793"/>
    </location>
</feature>
<feature type="compositionally biased region" description="Polar residues" evidence="1">
    <location>
        <begin position="172"/>
        <end position="183"/>
    </location>
</feature>
<feature type="compositionally biased region" description="Low complexity" evidence="1">
    <location>
        <begin position="309"/>
        <end position="321"/>
    </location>
</feature>
<organism evidence="4 5">
    <name type="scientific">Orchesella dallaii</name>
    <dbReference type="NCBI Taxonomy" id="48710"/>
    <lineage>
        <taxon>Eukaryota</taxon>
        <taxon>Metazoa</taxon>
        <taxon>Ecdysozoa</taxon>
        <taxon>Arthropoda</taxon>
        <taxon>Hexapoda</taxon>
        <taxon>Collembola</taxon>
        <taxon>Entomobryomorpha</taxon>
        <taxon>Entomobryoidea</taxon>
        <taxon>Orchesellidae</taxon>
        <taxon>Orchesellinae</taxon>
        <taxon>Orchesella</taxon>
    </lineage>
</organism>
<protein>
    <recommendedName>
        <fullName evidence="3">C2 domain-containing protein</fullName>
    </recommendedName>
</protein>
<reference evidence="4 5" key="1">
    <citation type="submission" date="2024-08" db="EMBL/GenBank/DDBJ databases">
        <authorList>
            <person name="Cucini C."/>
            <person name="Frati F."/>
        </authorList>
    </citation>
    <scope>NUCLEOTIDE SEQUENCE [LARGE SCALE GENOMIC DNA]</scope>
</reference>
<keyword evidence="5" id="KW-1185">Reference proteome</keyword>
<feature type="region of interest" description="Disordered" evidence="1">
    <location>
        <begin position="432"/>
        <end position="463"/>
    </location>
</feature>
<dbReference type="SUPFAM" id="SSF49562">
    <property type="entry name" value="C2 domain (Calcium/lipid-binding domain, CaLB)"/>
    <property type="match status" value="2"/>
</dbReference>
<dbReference type="CDD" id="cd08389">
    <property type="entry name" value="C2A_Synaptotagmin-14_16"/>
    <property type="match status" value="1"/>
</dbReference>
<evidence type="ECO:0000256" key="2">
    <source>
        <dbReference type="SAM" id="Phobius"/>
    </source>
</evidence>
<evidence type="ECO:0000313" key="4">
    <source>
        <dbReference type="EMBL" id="CAL8111698.1"/>
    </source>
</evidence>
<feature type="compositionally biased region" description="Polar residues" evidence="1">
    <location>
        <begin position="194"/>
        <end position="215"/>
    </location>
</feature>
<sequence length="797" mass="86797">MVETHDTEDILNVPVEATAFLAAVSAFAVFLLVIFIYVNKKWRILNVGFGGAGASASSKSGRSHGHKAPSVVSSSQASDIRNDKLGAAAALQFQSPINTSAGEEYPGSIPESSSDSEEDVLRRLRQHQQQQQQLLRHHNSHPDHHELSRGSYIHQHPQHHHHNISGVVARGSPSQMSTRSLSMDSHYGHHHHPSQSIHPMAQQRSFDHGTSSNLPSHHQMQIVSSSSSHHGHHPLHHHSVAPSPSASYTSQSVRPLRVSSIRDVDDVTSSSSRRRPHSKVLLRSATLGARITGDSTDLISLAEKGKVNGGSSASSTSSNGSADDDPNHHQQHITQQGSVIRHPQPPPSSSSSASVIRTGVGGDSSRNSNNDTTTNNTPQAHCSSSVPPQHQHSSASSSQLLIASSSASHPHASTVVSTSMSIHHQQALAIASTSSNFRRMMMPPRTKSLDSESPPPSEQGLSTYGDSIADQDDHIFEVEEISLVEGDLGMVGDSSRVTCPTSPVQCGNVEVGFDYDAAARKMTVHIIQVRGVPPKDIGGANNTQVRVVLLPGRKQKHKTKVRPGENPSFMETFVFTKINPEDVSSLGVRFRLYGCERMRRERLLGECVLEFGSLHLELETTIWLNLEPRYHLSWDSRSETGSLARSDSASSTASIQSGIPELLVGLAYNGTTGRLTCEIIKGSHFRQLAGGRAPDSYIKLVLVNTNGQEMGRAKTSLRRAQSNPLFKETFMFQVALFQVQEVTLLVSVYGRKGVTRRELLGWFALGYNSSGDEESTHWEDMVDALGDQMCRWHVLQT</sequence>
<comment type="caution">
    <text evidence="4">The sequence shown here is derived from an EMBL/GenBank/DDBJ whole genome shotgun (WGS) entry which is preliminary data.</text>
</comment>
<dbReference type="CDD" id="cd08408">
    <property type="entry name" value="C2B_Synaptotagmin-14_16"/>
    <property type="match status" value="1"/>
</dbReference>
<gene>
    <name evidence="4" type="ORF">ODALV1_LOCUS15275</name>
</gene>
<feature type="region of interest" description="Disordered" evidence="1">
    <location>
        <begin position="305"/>
        <end position="406"/>
    </location>
</feature>
<evidence type="ECO:0000313" key="5">
    <source>
        <dbReference type="Proteomes" id="UP001642540"/>
    </source>
</evidence>
<dbReference type="EMBL" id="CAXLJM020000046">
    <property type="protein sequence ID" value="CAL8111698.1"/>
    <property type="molecule type" value="Genomic_DNA"/>
</dbReference>
<dbReference type="InterPro" id="IPR035892">
    <property type="entry name" value="C2_domain_sf"/>
</dbReference>
<feature type="domain" description="C2" evidence="3">
    <location>
        <begin position="505"/>
        <end position="624"/>
    </location>
</feature>
<accession>A0ABP1QUE6</accession>
<keyword evidence="2" id="KW-0472">Membrane</keyword>
<dbReference type="Proteomes" id="UP001642540">
    <property type="component" value="Unassembled WGS sequence"/>
</dbReference>
<dbReference type="InterPro" id="IPR000008">
    <property type="entry name" value="C2_dom"/>
</dbReference>
<evidence type="ECO:0000256" key="1">
    <source>
        <dbReference type="SAM" id="MobiDB-lite"/>
    </source>
</evidence>
<dbReference type="SMART" id="SM00239">
    <property type="entry name" value="C2"/>
    <property type="match status" value="2"/>
</dbReference>
<feature type="region of interest" description="Disordered" evidence="1">
    <location>
        <begin position="55"/>
        <end position="78"/>
    </location>
</feature>
<keyword evidence="2" id="KW-1133">Transmembrane helix</keyword>
<dbReference type="PANTHER" id="PTHR46129:SF2">
    <property type="entry name" value="SYNAPTOTAGMIN 14, ISOFORM D"/>
    <property type="match status" value="1"/>
</dbReference>
<evidence type="ECO:0000259" key="3">
    <source>
        <dbReference type="PROSITE" id="PS50004"/>
    </source>
</evidence>
<name>A0ABP1QUE6_9HEXA</name>
<feature type="compositionally biased region" description="Low complexity" evidence="1">
    <location>
        <begin position="363"/>
        <end position="406"/>
    </location>
</feature>
<feature type="compositionally biased region" description="Low complexity" evidence="1">
    <location>
        <begin position="216"/>
        <end position="228"/>
    </location>
</feature>
<dbReference type="Gene3D" id="2.60.40.150">
    <property type="entry name" value="C2 domain"/>
    <property type="match status" value="2"/>
</dbReference>
<feature type="transmembrane region" description="Helical" evidence="2">
    <location>
        <begin position="20"/>
        <end position="38"/>
    </location>
</feature>